<accession>A0A1H3DDG3</accession>
<protein>
    <submittedName>
        <fullName evidence="6">4-hydroxy-tetrahydrodipicolinate synthase</fullName>
    </submittedName>
</protein>
<keyword evidence="2 3" id="KW-0456">Lyase</keyword>
<evidence type="ECO:0000256" key="2">
    <source>
        <dbReference type="ARBA" id="ARBA00023239"/>
    </source>
</evidence>
<evidence type="ECO:0000256" key="5">
    <source>
        <dbReference type="PIRSR" id="PIRSR001365-2"/>
    </source>
</evidence>
<keyword evidence="7" id="KW-1185">Reference proteome</keyword>
<dbReference type="PRINTS" id="PR00146">
    <property type="entry name" value="DHPICSNTHASE"/>
</dbReference>
<evidence type="ECO:0000313" key="6">
    <source>
        <dbReference type="EMBL" id="SDX64465.1"/>
    </source>
</evidence>
<feature type="active site" description="Schiff-base intermediate with substrate" evidence="4">
    <location>
        <position position="162"/>
    </location>
</feature>
<evidence type="ECO:0000256" key="4">
    <source>
        <dbReference type="PIRSR" id="PIRSR001365-1"/>
    </source>
</evidence>
<dbReference type="Gene3D" id="3.20.20.70">
    <property type="entry name" value="Aldolase class I"/>
    <property type="match status" value="1"/>
</dbReference>
<dbReference type="SUPFAM" id="SSF51569">
    <property type="entry name" value="Aldolase"/>
    <property type="match status" value="1"/>
</dbReference>
<evidence type="ECO:0000256" key="3">
    <source>
        <dbReference type="PIRNR" id="PIRNR001365"/>
    </source>
</evidence>
<dbReference type="GO" id="GO:0005829">
    <property type="term" value="C:cytosol"/>
    <property type="evidence" value="ECO:0007669"/>
    <property type="project" value="TreeGrafter"/>
</dbReference>
<feature type="active site" description="Proton donor/acceptor" evidence="4">
    <location>
        <position position="134"/>
    </location>
</feature>
<dbReference type="OrthoDB" id="9778880at2"/>
<evidence type="ECO:0000313" key="7">
    <source>
        <dbReference type="Proteomes" id="UP000182944"/>
    </source>
</evidence>
<comment type="similarity">
    <text evidence="1 3">Belongs to the DapA family.</text>
</comment>
<proteinExistence type="inferred from homology"/>
<dbReference type="PIRSF" id="PIRSF001365">
    <property type="entry name" value="DHDPS"/>
    <property type="match status" value="1"/>
</dbReference>
<dbReference type="AlphaFoldDB" id="A0A1H3DDG3"/>
<dbReference type="Proteomes" id="UP000182944">
    <property type="component" value="Unassembled WGS sequence"/>
</dbReference>
<dbReference type="Pfam" id="PF00701">
    <property type="entry name" value="DHDPS"/>
    <property type="match status" value="1"/>
</dbReference>
<reference evidence="7" key="1">
    <citation type="submission" date="2016-10" db="EMBL/GenBank/DDBJ databases">
        <authorList>
            <person name="Varghese N."/>
            <person name="Submissions S."/>
        </authorList>
    </citation>
    <scope>NUCLEOTIDE SEQUENCE [LARGE SCALE GENOMIC DNA]</scope>
    <source>
        <strain evidence="7">DSM 29303</strain>
    </source>
</reference>
<gene>
    <name evidence="6" type="ORF">SAMN05444276_1164</name>
</gene>
<organism evidence="6 7">
    <name type="scientific">Paracoccus sanguinis</name>
    <dbReference type="NCBI Taxonomy" id="1545044"/>
    <lineage>
        <taxon>Bacteria</taxon>
        <taxon>Pseudomonadati</taxon>
        <taxon>Pseudomonadota</taxon>
        <taxon>Alphaproteobacteria</taxon>
        <taxon>Rhodobacterales</taxon>
        <taxon>Paracoccaceae</taxon>
        <taxon>Paracoccus</taxon>
    </lineage>
</organism>
<dbReference type="PANTHER" id="PTHR12128">
    <property type="entry name" value="DIHYDRODIPICOLINATE SYNTHASE"/>
    <property type="match status" value="1"/>
</dbReference>
<dbReference type="EMBL" id="FNNA01000016">
    <property type="protein sequence ID" value="SDX64465.1"/>
    <property type="molecule type" value="Genomic_DNA"/>
</dbReference>
<dbReference type="SMART" id="SM01130">
    <property type="entry name" value="DHDPS"/>
    <property type="match status" value="1"/>
</dbReference>
<dbReference type="InterPro" id="IPR002220">
    <property type="entry name" value="DapA-like"/>
</dbReference>
<dbReference type="GO" id="GO:0008840">
    <property type="term" value="F:4-hydroxy-tetrahydrodipicolinate synthase activity"/>
    <property type="evidence" value="ECO:0007669"/>
    <property type="project" value="TreeGrafter"/>
</dbReference>
<name>A0A1H3DDG3_9RHOB</name>
<dbReference type="PANTHER" id="PTHR12128:SF66">
    <property type="entry name" value="4-HYDROXY-2-OXOGLUTARATE ALDOLASE, MITOCHONDRIAL"/>
    <property type="match status" value="1"/>
</dbReference>
<feature type="binding site" evidence="5">
    <location>
        <position position="46"/>
    </location>
    <ligand>
        <name>pyruvate</name>
        <dbReference type="ChEBI" id="CHEBI:15361"/>
    </ligand>
</feature>
<dbReference type="CDD" id="cd00408">
    <property type="entry name" value="DHDPS-like"/>
    <property type="match status" value="1"/>
</dbReference>
<sequence length="295" mass="31180">MNFTGLSAFPITPATMDGRVQTDALVRVLERLRRPDLGSVGLLGSTGTFAYLTRAERRRAVSVAADVLGSSVSLMVGVGALRTDEACALARDAAEAGANAVLLPAVSYTPLTQDEAFAHYSAVATASDLPLYIYNNPSTTHFNFDVALIQRLAQVPRITAIKMPLPAQGNLASDLARLRSTLPADFAIGYSGDWGCAEALLAGADTWYSVIGGILPEIALRLTAAAMAGNAAEARRIDEVLAPLWALFKAHGSLRVVYAMARQMGLTDCDPPRPILPLDDAACREIAAATEPLAR</sequence>
<evidence type="ECO:0000256" key="1">
    <source>
        <dbReference type="ARBA" id="ARBA00007592"/>
    </source>
</evidence>
<dbReference type="STRING" id="1545044.SAMN05444276_1164"/>
<dbReference type="RefSeq" id="WP_036736777.1">
    <property type="nucleotide sequence ID" value="NZ_FNNA01000016.1"/>
</dbReference>
<dbReference type="InterPro" id="IPR013785">
    <property type="entry name" value="Aldolase_TIM"/>
</dbReference>